<feature type="transmembrane region" description="Helical" evidence="2">
    <location>
        <begin position="36"/>
        <end position="53"/>
    </location>
</feature>
<dbReference type="OrthoDB" id="9789782at2"/>
<keyword evidence="2" id="KW-1133">Transmembrane helix</keyword>
<feature type="transmembrane region" description="Helical" evidence="2">
    <location>
        <begin position="129"/>
        <end position="150"/>
    </location>
</feature>
<organism evidence="3 4">
    <name type="scientific">Aureimonas jatrophae</name>
    <dbReference type="NCBI Taxonomy" id="1166073"/>
    <lineage>
        <taxon>Bacteria</taxon>
        <taxon>Pseudomonadati</taxon>
        <taxon>Pseudomonadota</taxon>
        <taxon>Alphaproteobacteria</taxon>
        <taxon>Hyphomicrobiales</taxon>
        <taxon>Aurantimonadaceae</taxon>
        <taxon>Aureimonas</taxon>
    </lineage>
</organism>
<evidence type="ECO:0000313" key="3">
    <source>
        <dbReference type="EMBL" id="SDO63765.1"/>
    </source>
</evidence>
<accession>A0A1H0L6P5</accession>
<dbReference type="STRING" id="1166073.SAMN05192530_10961"/>
<gene>
    <name evidence="3" type="ORF">SAMN05192530_10961</name>
</gene>
<feature type="region of interest" description="Disordered" evidence="1">
    <location>
        <begin position="1"/>
        <end position="20"/>
    </location>
</feature>
<name>A0A1H0L6P5_9HYPH</name>
<keyword evidence="2" id="KW-0472">Membrane</keyword>
<evidence type="ECO:0000256" key="2">
    <source>
        <dbReference type="SAM" id="Phobius"/>
    </source>
</evidence>
<feature type="transmembrane region" description="Helical" evidence="2">
    <location>
        <begin position="59"/>
        <end position="76"/>
    </location>
</feature>
<dbReference type="EMBL" id="FNIT01000009">
    <property type="protein sequence ID" value="SDO63765.1"/>
    <property type="molecule type" value="Genomic_DNA"/>
</dbReference>
<sequence>MTGFVPIPRNGAPESPDPSWISDLRDAERSGFQLQLKVRATVLALLTGVFVLTTTLERALTYAAFFAALVLVGWIVDRLVSRLPATLWRVPAAILIVLDVVVLSVTLASPNLLPDYEWPPQVALRFSSFLYLPLYVMGSALTTSPLLVLWTGMSAAFAWSVCVWWTVRLPDTVTVGSARIVDTDLAPADQLRIWLDPHFVSEVGYQSQVLDLLVSEAVFLAAQAQGVPRETLERFAPPRAVPIRGRLGSISVCALRSSDGSPDRP</sequence>
<keyword evidence="2" id="KW-0812">Transmembrane</keyword>
<protein>
    <submittedName>
        <fullName evidence="3">Uncharacterized protein</fullName>
    </submittedName>
</protein>
<dbReference type="AlphaFoldDB" id="A0A1H0L6P5"/>
<dbReference type="RefSeq" id="WP_090675927.1">
    <property type="nucleotide sequence ID" value="NZ_FNIT01000009.1"/>
</dbReference>
<keyword evidence="4" id="KW-1185">Reference proteome</keyword>
<proteinExistence type="predicted"/>
<feature type="transmembrane region" description="Helical" evidence="2">
    <location>
        <begin position="88"/>
        <end position="109"/>
    </location>
</feature>
<evidence type="ECO:0000256" key="1">
    <source>
        <dbReference type="SAM" id="MobiDB-lite"/>
    </source>
</evidence>
<evidence type="ECO:0000313" key="4">
    <source>
        <dbReference type="Proteomes" id="UP000198793"/>
    </source>
</evidence>
<reference evidence="3 4" key="1">
    <citation type="submission" date="2016-10" db="EMBL/GenBank/DDBJ databases">
        <authorList>
            <person name="de Groot N.N."/>
        </authorList>
    </citation>
    <scope>NUCLEOTIDE SEQUENCE [LARGE SCALE GENOMIC DNA]</scope>
    <source>
        <strain evidence="4">L7-484,KACC 16230,DSM 25025</strain>
    </source>
</reference>
<dbReference type="Proteomes" id="UP000198793">
    <property type="component" value="Unassembled WGS sequence"/>
</dbReference>